<evidence type="ECO:0000313" key="2">
    <source>
        <dbReference type="EMBL" id="AFL72455.1"/>
    </source>
</evidence>
<dbReference type="STRING" id="765911.Thivi_0386"/>
<dbReference type="Gene3D" id="3.40.1690.10">
    <property type="entry name" value="secretion proteins EscU"/>
    <property type="match status" value="1"/>
</dbReference>
<comment type="similarity">
    <text evidence="1">Belongs to the type III secretion exporter family.</text>
</comment>
<dbReference type="eggNOG" id="COG2257">
    <property type="taxonomic scope" value="Bacteria"/>
</dbReference>
<accession>I3Y637</accession>
<dbReference type="AlphaFoldDB" id="I3Y637"/>
<dbReference type="RefSeq" id="WP_014776958.1">
    <property type="nucleotide sequence ID" value="NC_018012.1"/>
</dbReference>
<dbReference type="KEGG" id="tvi:Thivi_0386"/>
<organism evidence="2 3">
    <name type="scientific">Thiocystis violascens (strain ATCC 17096 / DSM 198 / 6111)</name>
    <name type="common">Chromatium violascens</name>
    <dbReference type="NCBI Taxonomy" id="765911"/>
    <lineage>
        <taxon>Bacteria</taxon>
        <taxon>Pseudomonadati</taxon>
        <taxon>Pseudomonadota</taxon>
        <taxon>Gammaproteobacteria</taxon>
        <taxon>Chromatiales</taxon>
        <taxon>Chromatiaceae</taxon>
        <taxon>Thiocystis</taxon>
    </lineage>
</organism>
<dbReference type="SUPFAM" id="SSF160544">
    <property type="entry name" value="EscU C-terminal domain-like"/>
    <property type="match status" value="1"/>
</dbReference>
<dbReference type="InterPro" id="IPR029025">
    <property type="entry name" value="T3SS_substrate_exporter_C"/>
</dbReference>
<dbReference type="Pfam" id="PF01312">
    <property type="entry name" value="Bac_export_2"/>
    <property type="match status" value="1"/>
</dbReference>
<keyword evidence="2" id="KW-0282">Flagellum</keyword>
<keyword evidence="3" id="KW-1185">Reference proteome</keyword>
<dbReference type="GO" id="GO:0016020">
    <property type="term" value="C:membrane"/>
    <property type="evidence" value="ECO:0007669"/>
    <property type="project" value="InterPro"/>
</dbReference>
<protein>
    <submittedName>
        <fullName evidence="2">Uncharacterized protein, cytoplasmic domain of flagellar protein FhlB like protein</fullName>
    </submittedName>
</protein>
<keyword evidence="2" id="KW-0966">Cell projection</keyword>
<dbReference type="GO" id="GO:0009306">
    <property type="term" value="P:protein secretion"/>
    <property type="evidence" value="ECO:0007669"/>
    <property type="project" value="InterPro"/>
</dbReference>
<dbReference type="EMBL" id="CP003154">
    <property type="protein sequence ID" value="AFL72455.1"/>
    <property type="molecule type" value="Genomic_DNA"/>
</dbReference>
<name>I3Y637_THIV6</name>
<proteinExistence type="inferred from homology"/>
<dbReference type="Proteomes" id="UP000006062">
    <property type="component" value="Chromosome"/>
</dbReference>
<gene>
    <name evidence="2" type="ordered locus">Thivi_0386</name>
</gene>
<evidence type="ECO:0000313" key="3">
    <source>
        <dbReference type="Proteomes" id="UP000006062"/>
    </source>
</evidence>
<dbReference type="HOGENOM" id="CLU_041013_4_0_6"/>
<evidence type="ECO:0000256" key="1">
    <source>
        <dbReference type="ARBA" id="ARBA00010690"/>
    </source>
</evidence>
<reference evidence="2 3" key="1">
    <citation type="submission" date="2012-06" db="EMBL/GenBank/DDBJ databases">
        <title>Complete sequence of Thiocystis violascens DSM 198.</title>
        <authorList>
            <consortium name="US DOE Joint Genome Institute"/>
            <person name="Lucas S."/>
            <person name="Han J."/>
            <person name="Lapidus A."/>
            <person name="Cheng J.-F."/>
            <person name="Goodwin L."/>
            <person name="Pitluck S."/>
            <person name="Peters L."/>
            <person name="Ovchinnikova G."/>
            <person name="Teshima H."/>
            <person name="Detter J.C."/>
            <person name="Han C."/>
            <person name="Tapia R."/>
            <person name="Land M."/>
            <person name="Hauser L."/>
            <person name="Kyrpides N."/>
            <person name="Ivanova N."/>
            <person name="Pagani I."/>
            <person name="Vogl K."/>
            <person name="Liu Z."/>
            <person name="Frigaard N.-U."/>
            <person name="Bryant D."/>
            <person name="Woyke T."/>
        </authorList>
    </citation>
    <scope>NUCLEOTIDE SEQUENCE [LARGE SCALE GENOMIC DNA]</scope>
    <source>
        <strain evidence="3">ATCC 17096 / DSM 198 / 6111</strain>
    </source>
</reference>
<keyword evidence="2" id="KW-0969">Cilium</keyword>
<dbReference type="OrthoDB" id="5244399at2"/>
<dbReference type="InterPro" id="IPR006135">
    <property type="entry name" value="T3SS_substrate_exporter"/>
</dbReference>
<sequence length="105" mass="11541">MTKNQRQDAVPQAVALQWDRLNAPRITAAGKGLTAEEILRIAGEQGIPLQSDPILVEALAQIPIGDEIPRNLYIAVAEVLAFIFMLEGIDPRKPTLLDRESAQQE</sequence>